<keyword evidence="5 7" id="KW-1133">Transmembrane helix</keyword>
<evidence type="ECO:0000256" key="2">
    <source>
        <dbReference type="ARBA" id="ARBA00022448"/>
    </source>
</evidence>
<evidence type="ECO:0000256" key="3">
    <source>
        <dbReference type="ARBA" id="ARBA00022475"/>
    </source>
</evidence>
<feature type="transmembrane region" description="Helical" evidence="7">
    <location>
        <begin position="169"/>
        <end position="191"/>
    </location>
</feature>
<comment type="subcellular location">
    <subcellularLocation>
        <location evidence="1">Membrane</location>
        <topology evidence="1">Multi-pass membrane protein</topology>
    </subcellularLocation>
</comment>
<dbReference type="Proteomes" id="UP000325811">
    <property type="component" value="Chromosome II"/>
</dbReference>
<feature type="transmembrane region" description="Helical" evidence="7">
    <location>
        <begin position="212"/>
        <end position="230"/>
    </location>
</feature>
<feature type="transmembrane region" description="Helical" evidence="7">
    <location>
        <begin position="39"/>
        <end position="59"/>
    </location>
</feature>
<keyword evidence="2" id="KW-0813">Transport</keyword>
<dbReference type="GO" id="GO:0055085">
    <property type="term" value="P:transmembrane transport"/>
    <property type="evidence" value="ECO:0007669"/>
    <property type="project" value="InterPro"/>
</dbReference>
<dbReference type="PANTHER" id="PTHR36838:SF3">
    <property type="entry name" value="TRANSPORTER AUXIN EFFLUX CARRIER EC FAMILY"/>
    <property type="match status" value="1"/>
</dbReference>
<keyword evidence="4 7" id="KW-0812">Transmembrane</keyword>
<evidence type="ECO:0000256" key="4">
    <source>
        <dbReference type="ARBA" id="ARBA00022692"/>
    </source>
</evidence>
<dbReference type="KEGG" id="pdio:PDMSB3_3219.1"/>
<organism evidence="8 9">
    <name type="scientific">Paraburkholderia dioscoreae</name>
    <dbReference type="NCBI Taxonomy" id="2604047"/>
    <lineage>
        <taxon>Bacteria</taxon>
        <taxon>Pseudomonadati</taxon>
        <taxon>Pseudomonadota</taxon>
        <taxon>Betaproteobacteria</taxon>
        <taxon>Burkholderiales</taxon>
        <taxon>Burkholderiaceae</taxon>
        <taxon>Paraburkholderia</taxon>
    </lineage>
</organism>
<feature type="transmembrane region" description="Helical" evidence="7">
    <location>
        <begin position="236"/>
        <end position="258"/>
    </location>
</feature>
<reference evidence="8 9" key="1">
    <citation type="submission" date="2019-08" db="EMBL/GenBank/DDBJ databases">
        <authorList>
            <person name="Herpell B J."/>
        </authorList>
    </citation>
    <scope>NUCLEOTIDE SEQUENCE [LARGE SCALE GENOMIC DNA]</scope>
    <source>
        <strain evidence="9">Msb3</strain>
    </source>
</reference>
<feature type="transmembrane region" description="Helical" evidence="7">
    <location>
        <begin position="303"/>
        <end position="322"/>
    </location>
</feature>
<evidence type="ECO:0000313" key="9">
    <source>
        <dbReference type="Proteomes" id="UP000325811"/>
    </source>
</evidence>
<evidence type="ECO:0000256" key="6">
    <source>
        <dbReference type="ARBA" id="ARBA00023136"/>
    </source>
</evidence>
<evidence type="ECO:0000256" key="7">
    <source>
        <dbReference type="SAM" id="Phobius"/>
    </source>
</evidence>
<evidence type="ECO:0000256" key="5">
    <source>
        <dbReference type="ARBA" id="ARBA00022989"/>
    </source>
</evidence>
<evidence type="ECO:0000256" key="1">
    <source>
        <dbReference type="ARBA" id="ARBA00004141"/>
    </source>
</evidence>
<evidence type="ECO:0000313" key="8">
    <source>
        <dbReference type="EMBL" id="VVD34503.1"/>
    </source>
</evidence>
<keyword evidence="6 7" id="KW-0472">Membrane</keyword>
<dbReference type="EMBL" id="LR699554">
    <property type="protein sequence ID" value="VVD34503.1"/>
    <property type="molecule type" value="Genomic_DNA"/>
</dbReference>
<dbReference type="AlphaFoldDB" id="A0A5Q4ZNS8"/>
<feature type="transmembrane region" description="Helical" evidence="7">
    <location>
        <begin position="334"/>
        <end position="353"/>
    </location>
</feature>
<feature type="transmembrane region" description="Helical" evidence="7">
    <location>
        <begin position="270"/>
        <end position="291"/>
    </location>
</feature>
<feature type="transmembrane region" description="Helical" evidence="7">
    <location>
        <begin position="105"/>
        <end position="128"/>
    </location>
</feature>
<gene>
    <name evidence="8" type="ORF">PDMSB3_3219</name>
</gene>
<dbReference type="GO" id="GO:0016020">
    <property type="term" value="C:membrane"/>
    <property type="evidence" value="ECO:0007669"/>
    <property type="project" value="UniProtKB-SubCell"/>
</dbReference>
<keyword evidence="9" id="KW-1185">Reference proteome</keyword>
<feature type="transmembrane region" description="Helical" evidence="7">
    <location>
        <begin position="140"/>
        <end position="163"/>
    </location>
</feature>
<name>A0A5Q4ZNS8_9BURK</name>
<keyword evidence="3" id="KW-1003">Cell membrane</keyword>
<sequence>MHSRENDNAKKVLSGAKNSIGLYQRQSLSWRIAIFFRNFPASMLATLEILLPVFGLIFAGFACRRRNVLGPNSASELNRFVVWLALPALLFDIMAHATWQQLYQPAFVATFSIACVSVFVLILALRLINGRHLADASVDAIAASYPNTGYIGFPLGVIAFGPASLTPTTIATILVACVLFAFAIVLIEVGLQSERTPHKLALKVLGSLARNPLIVSPIVGVLFASLHVAMPASVETFLKLLGGAASPCALVSLGLFLAEKRPSEAGARGISWLLTGVKLLVQPALTWWFAARVFGLPPTLVEMAVVLAALPTGTGPFMLAEFYEREAHITSRTILLSTVGSIATLSLLLLLMGHRT</sequence>
<dbReference type="InterPro" id="IPR004776">
    <property type="entry name" value="Mem_transp_PIN-like"/>
</dbReference>
<feature type="transmembrane region" description="Helical" evidence="7">
    <location>
        <begin position="80"/>
        <end position="99"/>
    </location>
</feature>
<dbReference type="PANTHER" id="PTHR36838">
    <property type="entry name" value="AUXIN EFFLUX CARRIER FAMILY PROTEIN"/>
    <property type="match status" value="1"/>
</dbReference>
<proteinExistence type="predicted"/>
<dbReference type="Pfam" id="PF03547">
    <property type="entry name" value="Mem_trans"/>
    <property type="match status" value="1"/>
</dbReference>
<protein>
    <submittedName>
        <fullName evidence="8">Permease</fullName>
    </submittedName>
</protein>
<accession>A0A5Q4ZNS8</accession>